<evidence type="ECO:0000256" key="1">
    <source>
        <dbReference type="ARBA" id="ARBA00007597"/>
    </source>
</evidence>
<dbReference type="RefSeq" id="XP_036360547.1">
    <property type="nucleotide sequence ID" value="XM_036504654.1"/>
</dbReference>
<keyword evidence="4" id="KW-0131">Cell cycle</keyword>
<keyword evidence="6" id="KW-1133">Transmembrane helix</keyword>
<evidence type="ECO:0000313" key="10">
    <source>
        <dbReference type="RefSeq" id="XP_036360547.1"/>
    </source>
</evidence>
<evidence type="ECO:0000313" key="9">
    <source>
        <dbReference type="Proteomes" id="UP000515154"/>
    </source>
</evidence>
<feature type="domain" description="ANKLE2 third alpha/beta" evidence="8">
    <location>
        <begin position="393"/>
        <end position="506"/>
    </location>
</feature>
<organism evidence="9 10">
    <name type="scientific">Octopus sinensis</name>
    <name type="common">East Asian common octopus</name>
    <dbReference type="NCBI Taxonomy" id="2607531"/>
    <lineage>
        <taxon>Eukaryota</taxon>
        <taxon>Metazoa</taxon>
        <taxon>Spiralia</taxon>
        <taxon>Lophotrochozoa</taxon>
        <taxon>Mollusca</taxon>
        <taxon>Cephalopoda</taxon>
        <taxon>Coleoidea</taxon>
        <taxon>Octopodiformes</taxon>
        <taxon>Octopoda</taxon>
        <taxon>Incirrata</taxon>
        <taxon>Octopodidae</taxon>
        <taxon>Octopus</taxon>
    </lineage>
</organism>
<evidence type="ECO:0000256" key="4">
    <source>
        <dbReference type="ARBA" id="ARBA00023306"/>
    </source>
</evidence>
<keyword evidence="6" id="KW-0472">Membrane</keyword>
<dbReference type="AlphaFoldDB" id="A0A7E6F0Q1"/>
<accession>A0A7E6F0Q1</accession>
<dbReference type="InterPro" id="IPR056237">
    <property type="entry name" value="ANKLE2_3rd"/>
</dbReference>
<evidence type="ECO:0000256" key="6">
    <source>
        <dbReference type="SAM" id="Phobius"/>
    </source>
</evidence>
<dbReference type="PANTHER" id="PTHR12349:SF4">
    <property type="entry name" value="ANKYRIN REPEAT AND LEM DOMAIN-CONTAINING PROTEIN 2"/>
    <property type="match status" value="1"/>
</dbReference>
<evidence type="ECO:0000259" key="7">
    <source>
        <dbReference type="Pfam" id="PF01693"/>
    </source>
</evidence>
<dbReference type="Pfam" id="PF00023">
    <property type="entry name" value="Ank"/>
    <property type="match status" value="1"/>
</dbReference>
<evidence type="ECO:0000256" key="5">
    <source>
        <dbReference type="SAM" id="MobiDB-lite"/>
    </source>
</evidence>
<dbReference type="InterPro" id="IPR036770">
    <property type="entry name" value="Ankyrin_rpt-contain_sf"/>
</dbReference>
<dbReference type="Gene3D" id="1.25.40.20">
    <property type="entry name" value="Ankyrin repeat-containing domain"/>
    <property type="match status" value="1"/>
</dbReference>
<dbReference type="SMART" id="SM00248">
    <property type="entry name" value="ANK"/>
    <property type="match status" value="2"/>
</dbReference>
<sequence length="873" mass="98325">MGFLTIFYHVVFRPIILMLQGLSTPFIFLGQLLLSFVSDDTLESIDYNECKYPKPGYAGSRDELGSDRTGSFSRDSFRTNNLRNRSVSCPLSPAGLEDSYCPLLSDVPGLRHSPTVTMEYHAINIPQATRQREKIGAGVLVWLRNLLHTILGSVPRCGSLDSSGLVFNSKAKALKEMKKYKDARFKSFQTFQEAEEFTRANLTSIADDSVAVKLAGLNEKGSYRMPRTIELLKMRELIESGQYKNFKQLITCNPYFLVSSGDTPPLLHVGARYNAFHIAAKMNKPEIIKIILEVIQDPNFFCKLYGINDDSICDRTERLIDYYLNTPDKGSCETPLHFACKAGYKGVIEVLVNHPLTKINAKNKLNKTPLDLIPESISASSRKQIERFLEERCYVPLYRDEDNLSPPRIGQPCSPVYTCDAQSPPFNQVPSVDSPEGSPLSSRMLSSVVKAYAGPMSPEQANEFRRNWKPSRDKETIDDLRSDQEKGYERIGRQLAQKCKFDWREYWDFLDSYTDISKPDGLEKLETYLQNQFLTFNVHRSLEALYITENITSQKTIESIKSLKNMFTVDSNKNVSGFGQSLNSSDSSTCQQQSKKQEDNCDINICLPVVVVTEKEKEEEEQAKEGQSNKMFVSINKHFKSHKKLSGVKDFNEIMDSLAKEFGTKLVIVGGSADSDGSATSNAAWMDSVDSKDDHQHSIYTTFSNLSDVFGNVHDKQPLTVSLAKPSASPLLPSTPVKDNATLPPDTVLLNVSSPTGLNIDVPAKAARSPPKSKSVMNIYLNGFEPSKLDLDVYRCVKDVELDSRTYPYIYKWFQKVKSFTADEQHSWRSPVKCFNTTRNQNQNQMSPSSHSHRRGHLSNPSSRRILFGSPSR</sequence>
<proteinExistence type="inferred from homology"/>
<name>A0A7E6F0Q1_9MOLL</name>
<comment type="similarity">
    <text evidence="1">Belongs to the ANKLE2 family.</text>
</comment>
<dbReference type="GO" id="GO:0051301">
    <property type="term" value="P:cell division"/>
    <property type="evidence" value="ECO:0007669"/>
    <property type="project" value="UniProtKB-KW"/>
</dbReference>
<evidence type="ECO:0000256" key="3">
    <source>
        <dbReference type="ARBA" id="ARBA00023043"/>
    </source>
</evidence>
<dbReference type="Pfam" id="PF01693">
    <property type="entry name" value="Cauli_VI"/>
    <property type="match status" value="1"/>
</dbReference>
<feature type="transmembrane region" description="Helical" evidence="6">
    <location>
        <begin position="12"/>
        <end position="34"/>
    </location>
</feature>
<feature type="domain" description="Ribonuclease H1 N-terminal" evidence="7">
    <location>
        <begin position="166"/>
        <end position="197"/>
    </location>
</feature>
<feature type="compositionally biased region" description="Polar residues" evidence="5">
    <location>
        <begin position="838"/>
        <end position="850"/>
    </location>
</feature>
<feature type="region of interest" description="Disordered" evidence="5">
    <location>
        <begin position="838"/>
        <end position="873"/>
    </location>
</feature>
<evidence type="ECO:0000256" key="2">
    <source>
        <dbReference type="ARBA" id="ARBA00022618"/>
    </source>
</evidence>
<keyword evidence="3" id="KW-0040">ANK repeat</keyword>
<reference evidence="10" key="1">
    <citation type="submission" date="2025-08" db="UniProtKB">
        <authorList>
            <consortium name="RefSeq"/>
        </authorList>
    </citation>
    <scope>IDENTIFICATION</scope>
</reference>
<dbReference type="InterPro" id="IPR011320">
    <property type="entry name" value="RNase_H1_N"/>
</dbReference>
<keyword evidence="9" id="KW-1185">Reference proteome</keyword>
<dbReference type="InterPro" id="IPR002110">
    <property type="entry name" value="Ankyrin_rpt"/>
</dbReference>
<dbReference type="SUPFAM" id="SSF48403">
    <property type="entry name" value="Ankyrin repeat"/>
    <property type="match status" value="1"/>
</dbReference>
<keyword evidence="2" id="KW-0132">Cell division</keyword>
<gene>
    <name evidence="10" type="primary">LOC115214522</name>
</gene>
<keyword evidence="6" id="KW-0812">Transmembrane</keyword>
<protein>
    <submittedName>
        <fullName evidence="10">Ankyrin repeat and LEM domain-containing protein 2-like isoform X1</fullName>
    </submittedName>
</protein>
<dbReference type="Proteomes" id="UP000515154">
    <property type="component" value="Linkage group LG7"/>
</dbReference>
<dbReference type="PANTHER" id="PTHR12349">
    <property type="entry name" value="ANKYRIN REPEAT AND LEM DOMAIN-CONTAINING PROTEIN 2"/>
    <property type="match status" value="1"/>
</dbReference>
<dbReference type="Pfam" id="PF24567">
    <property type="entry name" value="ANKLE2_3rd"/>
    <property type="match status" value="1"/>
</dbReference>
<evidence type="ECO:0000259" key="8">
    <source>
        <dbReference type="Pfam" id="PF24567"/>
    </source>
</evidence>